<keyword evidence="4" id="KW-1185">Reference proteome</keyword>
<organism evidence="3 4">
    <name type="scientific">Coemansia asiatica</name>
    <dbReference type="NCBI Taxonomy" id="1052880"/>
    <lineage>
        <taxon>Eukaryota</taxon>
        <taxon>Fungi</taxon>
        <taxon>Fungi incertae sedis</taxon>
        <taxon>Zoopagomycota</taxon>
        <taxon>Kickxellomycotina</taxon>
        <taxon>Kickxellomycetes</taxon>
        <taxon>Kickxellales</taxon>
        <taxon>Kickxellaceae</taxon>
        <taxon>Coemansia</taxon>
    </lineage>
</organism>
<dbReference type="AlphaFoldDB" id="A0A9W7XK50"/>
<feature type="compositionally biased region" description="Acidic residues" evidence="1">
    <location>
        <begin position="207"/>
        <end position="216"/>
    </location>
</feature>
<sequence length="216" mass="23464">MSSSQQYIPLSLRRKIVIALDCDLLIPPPITDDTPESASGSASNRFLTFKTVAWAKANIIRPTEDHVFLVTAIDPTASAVDANVISAMWTSLFSDQDPHVDKPKVAEQSLKRLSEALSRVGVSVSVDVVAGEPGTKIPEYVHLHRGEILVVQAPERSAFASSMWYSWADLCAQRAECPTVMVKKSDLPDNVAVALDPPLPTATTTAEVEESSEENY</sequence>
<evidence type="ECO:0000259" key="2">
    <source>
        <dbReference type="Pfam" id="PF00582"/>
    </source>
</evidence>
<name>A0A9W7XK50_9FUNG</name>
<evidence type="ECO:0000313" key="4">
    <source>
        <dbReference type="Proteomes" id="UP001145021"/>
    </source>
</evidence>
<dbReference type="EMBL" id="JANBOH010000169">
    <property type="protein sequence ID" value="KAJ1644388.1"/>
    <property type="molecule type" value="Genomic_DNA"/>
</dbReference>
<protein>
    <recommendedName>
        <fullName evidence="2">UspA domain-containing protein</fullName>
    </recommendedName>
</protein>
<dbReference type="Gene3D" id="3.40.50.620">
    <property type="entry name" value="HUPs"/>
    <property type="match status" value="1"/>
</dbReference>
<evidence type="ECO:0000256" key="1">
    <source>
        <dbReference type="SAM" id="MobiDB-lite"/>
    </source>
</evidence>
<feature type="domain" description="UspA" evidence="2">
    <location>
        <begin position="51"/>
        <end position="183"/>
    </location>
</feature>
<reference evidence="3" key="1">
    <citation type="submission" date="2022-07" db="EMBL/GenBank/DDBJ databases">
        <title>Phylogenomic reconstructions and comparative analyses of Kickxellomycotina fungi.</title>
        <authorList>
            <person name="Reynolds N.K."/>
            <person name="Stajich J.E."/>
            <person name="Barry K."/>
            <person name="Grigoriev I.V."/>
            <person name="Crous P."/>
            <person name="Smith M.E."/>
        </authorList>
    </citation>
    <scope>NUCLEOTIDE SEQUENCE</scope>
    <source>
        <strain evidence="3">NBRC 105413</strain>
    </source>
</reference>
<dbReference type="InterPro" id="IPR006016">
    <property type="entry name" value="UspA"/>
</dbReference>
<gene>
    <name evidence="3" type="ORF">LPJ64_003933</name>
</gene>
<feature type="compositionally biased region" description="Low complexity" evidence="1">
    <location>
        <begin position="196"/>
        <end position="206"/>
    </location>
</feature>
<dbReference type="InterPro" id="IPR014729">
    <property type="entry name" value="Rossmann-like_a/b/a_fold"/>
</dbReference>
<accession>A0A9W7XK50</accession>
<dbReference type="SUPFAM" id="SSF52402">
    <property type="entry name" value="Adenine nucleotide alpha hydrolases-like"/>
    <property type="match status" value="1"/>
</dbReference>
<dbReference type="Proteomes" id="UP001145021">
    <property type="component" value="Unassembled WGS sequence"/>
</dbReference>
<proteinExistence type="predicted"/>
<feature type="region of interest" description="Disordered" evidence="1">
    <location>
        <begin position="196"/>
        <end position="216"/>
    </location>
</feature>
<comment type="caution">
    <text evidence="3">The sequence shown here is derived from an EMBL/GenBank/DDBJ whole genome shotgun (WGS) entry which is preliminary data.</text>
</comment>
<evidence type="ECO:0000313" key="3">
    <source>
        <dbReference type="EMBL" id="KAJ1644388.1"/>
    </source>
</evidence>
<dbReference type="Pfam" id="PF00582">
    <property type="entry name" value="Usp"/>
    <property type="match status" value="1"/>
</dbReference>